<name>A0AAU8GY74_9BACT</name>
<feature type="domain" description="DUF1156" evidence="1">
    <location>
        <begin position="11"/>
        <end position="61"/>
    </location>
</feature>
<dbReference type="Pfam" id="PF06634">
    <property type="entry name" value="DUF1156"/>
    <property type="match status" value="1"/>
</dbReference>
<dbReference type="Gene3D" id="3.40.50.150">
    <property type="entry name" value="Vaccinia Virus protein VP39"/>
    <property type="match status" value="1"/>
</dbReference>
<protein>
    <submittedName>
        <fullName evidence="2">DUF1156 domain-containing protein</fullName>
    </submittedName>
</protein>
<dbReference type="AlphaFoldDB" id="A0AAU8GY74"/>
<accession>A0AAU8GY74</accession>
<gene>
    <name evidence="2" type="ORF">V4D30_03405</name>
</gene>
<dbReference type="RefSeq" id="WP_353684851.1">
    <property type="nucleotide sequence ID" value="NZ_CP144373.1"/>
</dbReference>
<evidence type="ECO:0000313" key="2">
    <source>
        <dbReference type="EMBL" id="XCH47329.1"/>
    </source>
</evidence>
<dbReference type="EMBL" id="CP144373">
    <property type="protein sequence ID" value="XCH47329.1"/>
    <property type="molecule type" value="Genomic_DNA"/>
</dbReference>
<dbReference type="SUPFAM" id="SSF53335">
    <property type="entry name" value="S-adenosyl-L-methionine-dependent methyltransferases"/>
    <property type="match status" value="1"/>
</dbReference>
<proteinExistence type="predicted"/>
<dbReference type="REBASE" id="847919">
    <property type="entry name" value="M.Tsp1MORF3405P"/>
</dbReference>
<organism evidence="2">
    <name type="scientific">Thermodesulfovibrio autotrophicus</name>
    <dbReference type="NCBI Taxonomy" id="3118333"/>
    <lineage>
        <taxon>Bacteria</taxon>
        <taxon>Pseudomonadati</taxon>
        <taxon>Nitrospirota</taxon>
        <taxon>Thermodesulfovibrionia</taxon>
        <taxon>Thermodesulfovibrionales</taxon>
        <taxon>Thermodesulfovibrionaceae</taxon>
        <taxon>Thermodesulfovibrio</taxon>
    </lineage>
</organism>
<dbReference type="InterPro" id="IPR029063">
    <property type="entry name" value="SAM-dependent_MTases_sf"/>
</dbReference>
<evidence type="ECO:0000259" key="1">
    <source>
        <dbReference type="Pfam" id="PF06634"/>
    </source>
</evidence>
<sequence>MKDKSFIEESFPVREVSEISAKEKNIRHGHISTIHIWWTRKPLGSSRATSYAALIPAPKDVVEWDKIRQFIIELSKWENSLDHNTIEKARKYILNANSGKPLRVLDPFSGGGSIPLEALRLGCEVHAVEYNPVAVLILKCTLEYPQKYGRTIKKEIKDDFLEKEVEINHLLEDVKRWGEWVLESAKKEIGKFYPADEDGSIPVGYYWMRTIPCQNPVCGADIPLTANWWLAKKDNKKVSLYPYVEGKKVKFKIVGTGYEKIPANFNPEKGTVSRAVAVCPVCGGVVDDDTTRKLFQQEKAGERLIAVVLHNPKTTGKRYRIATEKDMEVFKEAEKYLEEKRAKLMEEWGIDPVPDEPLKRVPVTFGVINVWVYGMNTWGDLFNSRQKLALITFTEKVRMAYQKMIEEGYDKDYAKAVVSYLGLVLNRLADKNANLVVYNVVGEKIEHVFGRQALPMTWDYIELNVFSGGNGDWQAHHDWILNVLSHLSQIPPVEVEDGGDGDENER</sequence>
<dbReference type="KEGG" id="taut:V4D30_03405"/>
<dbReference type="InterPro" id="IPR009537">
    <property type="entry name" value="DUF1156"/>
</dbReference>
<reference evidence="2" key="1">
    <citation type="submission" date="2024-01" db="EMBL/GenBank/DDBJ databases">
        <title>The first autotrophic representatives of the genus Thermodesulfovibrio.</title>
        <authorList>
            <person name="Maltseva A.I."/>
            <person name="Elcheninov A.G."/>
            <person name="Kublanov I.V."/>
            <person name="Lebedinsky A.V."/>
            <person name="Frolov E.N."/>
        </authorList>
    </citation>
    <scope>NUCLEOTIDE SEQUENCE</scope>
    <source>
        <strain evidence="2">3907-1M</strain>
    </source>
</reference>